<proteinExistence type="inferred from homology"/>
<evidence type="ECO:0000256" key="4">
    <source>
        <dbReference type="ARBA" id="ARBA00022722"/>
    </source>
</evidence>
<dbReference type="Pfam" id="PF26138">
    <property type="entry name" value="DUF8040"/>
    <property type="match status" value="1"/>
</dbReference>
<comment type="subcellular location">
    <subcellularLocation>
        <location evidence="2">Nucleus</location>
    </subcellularLocation>
</comment>
<dbReference type="Pfam" id="PF13359">
    <property type="entry name" value="DDE_Tnp_4"/>
    <property type="match status" value="1"/>
</dbReference>
<comment type="cofactor">
    <cofactor evidence="1">
        <name>a divalent metal cation</name>
        <dbReference type="ChEBI" id="CHEBI:60240"/>
    </cofactor>
</comment>
<dbReference type="GO" id="GO:0046872">
    <property type="term" value="F:metal ion binding"/>
    <property type="evidence" value="ECO:0007669"/>
    <property type="project" value="UniProtKB-KW"/>
</dbReference>
<dbReference type="InterPro" id="IPR045249">
    <property type="entry name" value="HARBI1-like"/>
</dbReference>
<evidence type="ECO:0000259" key="9">
    <source>
        <dbReference type="Pfam" id="PF13359"/>
    </source>
</evidence>
<comment type="similarity">
    <text evidence="3">Belongs to the HARBI1 family.</text>
</comment>
<evidence type="ECO:0000256" key="7">
    <source>
        <dbReference type="ARBA" id="ARBA00023242"/>
    </source>
</evidence>
<evidence type="ECO:0000256" key="1">
    <source>
        <dbReference type="ARBA" id="ARBA00001968"/>
    </source>
</evidence>
<keyword evidence="6" id="KW-0378">Hydrolase</keyword>
<evidence type="ECO:0000313" key="12">
    <source>
        <dbReference type="Proteomes" id="UP000230069"/>
    </source>
</evidence>
<dbReference type="PANTHER" id="PTHR22930">
    <property type="match status" value="1"/>
</dbReference>
<evidence type="ECO:0000256" key="5">
    <source>
        <dbReference type="ARBA" id="ARBA00022723"/>
    </source>
</evidence>
<dbReference type="InterPro" id="IPR027806">
    <property type="entry name" value="HARBI1_dom"/>
</dbReference>
<feature type="domain" description="DDE Tnp4" evidence="9">
    <location>
        <begin position="88"/>
        <end position="145"/>
    </location>
</feature>
<dbReference type="Proteomes" id="UP000230069">
    <property type="component" value="Unassembled WGS sequence"/>
</dbReference>
<dbReference type="GO" id="GO:0005634">
    <property type="term" value="C:nucleus"/>
    <property type="evidence" value="ECO:0007669"/>
    <property type="project" value="UniProtKB-SubCell"/>
</dbReference>
<feature type="region of interest" description="Disordered" evidence="8">
    <location>
        <begin position="180"/>
        <end position="224"/>
    </location>
</feature>
<evidence type="ECO:0000256" key="3">
    <source>
        <dbReference type="ARBA" id="ARBA00006958"/>
    </source>
</evidence>
<dbReference type="InterPro" id="IPR058353">
    <property type="entry name" value="DUF8040"/>
</dbReference>
<keyword evidence="4" id="KW-0540">Nuclease</keyword>
<gene>
    <name evidence="11" type="ORF">AQUCO_10900010v1</name>
</gene>
<evidence type="ECO:0000313" key="11">
    <source>
        <dbReference type="EMBL" id="PIA25668.1"/>
    </source>
</evidence>
<keyword evidence="5" id="KW-0479">Metal-binding</keyword>
<feature type="domain" description="DUF8040" evidence="10">
    <location>
        <begin position="6"/>
        <end position="51"/>
    </location>
</feature>
<feature type="compositionally biased region" description="Basic and acidic residues" evidence="8">
    <location>
        <begin position="212"/>
        <end position="224"/>
    </location>
</feature>
<dbReference type="EMBL" id="KZ305125">
    <property type="protein sequence ID" value="PIA25668.1"/>
    <property type="molecule type" value="Genomic_DNA"/>
</dbReference>
<feature type="compositionally biased region" description="Acidic residues" evidence="8">
    <location>
        <begin position="184"/>
        <end position="206"/>
    </location>
</feature>
<dbReference type="PANTHER" id="PTHR22930:SF221">
    <property type="entry name" value="NUCLEASE HARBI1"/>
    <property type="match status" value="1"/>
</dbReference>
<evidence type="ECO:0000256" key="8">
    <source>
        <dbReference type="SAM" id="MobiDB-lite"/>
    </source>
</evidence>
<keyword evidence="7" id="KW-0539">Nucleus</keyword>
<dbReference type="AlphaFoldDB" id="A0A2G5C311"/>
<accession>A0A2G5C311</accession>
<evidence type="ECO:0000259" key="10">
    <source>
        <dbReference type="Pfam" id="PF26138"/>
    </source>
</evidence>
<organism evidence="11 12">
    <name type="scientific">Aquilegia coerulea</name>
    <name type="common">Rocky mountain columbine</name>
    <dbReference type="NCBI Taxonomy" id="218851"/>
    <lineage>
        <taxon>Eukaryota</taxon>
        <taxon>Viridiplantae</taxon>
        <taxon>Streptophyta</taxon>
        <taxon>Embryophyta</taxon>
        <taxon>Tracheophyta</taxon>
        <taxon>Spermatophyta</taxon>
        <taxon>Magnoliopsida</taxon>
        <taxon>Ranunculales</taxon>
        <taxon>Ranunculaceae</taxon>
        <taxon>Thalictroideae</taxon>
        <taxon>Aquilegia</taxon>
    </lineage>
</organism>
<keyword evidence="12" id="KW-1185">Reference proteome</keyword>
<evidence type="ECO:0000256" key="2">
    <source>
        <dbReference type="ARBA" id="ARBA00004123"/>
    </source>
</evidence>
<sequence>MRFVKFKVEEQLAEFLHTIGHNQNNQVINHNFTRSGKMISQYFHVVLKAILSLHNDLVKQPTHDMETPQKIQSDLRFFLFFKDCVGAIDGTHVRVNVPNSICNRFHGRKDKPTQNILAVVSFDLKFTYVLAGWEGSTHDTRVFEDALKRPNELVVLEDVTCCILYNHIMGVDPNDALILQTQNEESEQENEQEEEQEDDEQEEEGAPTDATRLTRREQMEENKR</sequence>
<reference evidence="11 12" key="1">
    <citation type="submission" date="2017-09" db="EMBL/GenBank/DDBJ databases">
        <title>WGS assembly of Aquilegia coerulea Goldsmith.</title>
        <authorList>
            <person name="Hodges S."/>
            <person name="Kramer E."/>
            <person name="Nordborg M."/>
            <person name="Tomkins J."/>
            <person name="Borevitz J."/>
            <person name="Derieg N."/>
            <person name="Yan J."/>
            <person name="Mihaltcheva S."/>
            <person name="Hayes R.D."/>
            <person name="Rokhsar D."/>
        </authorList>
    </citation>
    <scope>NUCLEOTIDE SEQUENCE [LARGE SCALE GENOMIC DNA]</scope>
    <source>
        <strain evidence="12">cv. Goldsmith</strain>
    </source>
</reference>
<evidence type="ECO:0000256" key="6">
    <source>
        <dbReference type="ARBA" id="ARBA00022801"/>
    </source>
</evidence>
<dbReference type="OrthoDB" id="1681765at2759"/>
<dbReference type="GO" id="GO:0016787">
    <property type="term" value="F:hydrolase activity"/>
    <property type="evidence" value="ECO:0007669"/>
    <property type="project" value="UniProtKB-KW"/>
</dbReference>
<dbReference type="InParanoid" id="A0A2G5C311"/>
<name>A0A2G5C311_AQUCA</name>
<dbReference type="GO" id="GO:0004518">
    <property type="term" value="F:nuclease activity"/>
    <property type="evidence" value="ECO:0007669"/>
    <property type="project" value="UniProtKB-KW"/>
</dbReference>
<protein>
    <submittedName>
        <fullName evidence="11">Uncharacterized protein</fullName>
    </submittedName>
</protein>